<dbReference type="Proteomes" id="UP000033662">
    <property type="component" value="Unassembled WGS sequence"/>
</dbReference>
<dbReference type="GO" id="GO:0016020">
    <property type="term" value="C:membrane"/>
    <property type="evidence" value="ECO:0007669"/>
    <property type="project" value="TreeGrafter"/>
</dbReference>
<gene>
    <name evidence="2" type="ORF">VP02_28280</name>
</gene>
<dbReference type="Pfam" id="PF01823">
    <property type="entry name" value="MACPF"/>
    <property type="match status" value="1"/>
</dbReference>
<accession>A0A0F4XE91</accession>
<dbReference type="GO" id="GO:0022829">
    <property type="term" value="F:wide pore channel activity"/>
    <property type="evidence" value="ECO:0007669"/>
    <property type="project" value="TreeGrafter"/>
</dbReference>
<evidence type="ECO:0000313" key="3">
    <source>
        <dbReference type="Proteomes" id="UP000033662"/>
    </source>
</evidence>
<dbReference type="InterPro" id="IPR052784">
    <property type="entry name" value="Perforin-1_pore-forming"/>
</dbReference>
<name>A0A0F4XE91_9PSED</name>
<organism evidence="2 3">
    <name type="scientific">Pseudomonas kilonensis</name>
    <dbReference type="NCBI Taxonomy" id="132476"/>
    <lineage>
        <taxon>Bacteria</taxon>
        <taxon>Pseudomonadati</taxon>
        <taxon>Pseudomonadota</taxon>
        <taxon>Gammaproteobacteria</taxon>
        <taxon>Pseudomonadales</taxon>
        <taxon>Pseudomonadaceae</taxon>
        <taxon>Pseudomonas</taxon>
    </lineage>
</organism>
<protein>
    <recommendedName>
        <fullName evidence="1">MACPF domain-containing protein</fullName>
    </recommendedName>
</protein>
<proteinExistence type="predicted"/>
<dbReference type="PATRIC" id="fig|132476.4.peg.5064"/>
<reference evidence="2 3" key="1">
    <citation type="submission" date="2015-03" db="EMBL/GenBank/DDBJ databases">
        <title>Pseudomonas fluorescens 1855-344 Genome sequencing and assembly.</title>
        <authorList>
            <person name="Eng W.W.H."/>
            <person name="Gan H.M."/>
            <person name="Savka M.A."/>
        </authorList>
    </citation>
    <scope>NUCLEOTIDE SEQUENCE [LARGE SCALE GENOMIC DNA]</scope>
    <source>
        <strain evidence="2 3">1855-344</strain>
    </source>
</reference>
<dbReference type="PROSITE" id="PS51412">
    <property type="entry name" value="MACPF_2"/>
    <property type="match status" value="1"/>
</dbReference>
<dbReference type="PANTHER" id="PTHR46096:SF6">
    <property type="entry name" value="PERFORIN-1"/>
    <property type="match status" value="1"/>
</dbReference>
<sequence>MNDETDMASVIQAEDSNMLNGDLGYGRNRLSAARAPDERVFDPASGAGINRHADTRREDYSSFFRSILDYRHTTKAEFNSTASYGEFSAEFHLNFEKKYTSHQDNTAAVRILRLVFGGAKLDAVSTAALSPKFIEEVARLPMTFSHEQANKFYRFFDMFGTDVVTSITLGGNLYFQALVQKSKVTELEKIKVELEAEYGIFFTADGSIDDTVERKQYMESRDASVTTEGGDNDIFSGVIFTKPKKYDDKTNKWIASVGKKPVVVGREFKPVHAFIADDERRMAAQKALDHYMGRYLSVHSTWGYSSLTVGNMTRRELEAGAVGTPGIKVRVVDRKTLQGREEYFAAPAIGSAMSDINQFWSVFKSGIESMGLEHAIILLATECWPRESRYSPPDHIIAFLKNKCGGSEATLHRWRDDSLRCVPCPYAGVSYGLIGYGSSTSRDKGGDAYVIGFGDPERTLRPELEIFADLYTTEDGTAKFTCNDIFKGEAIPFLKFRSQHWNTWQIAVDPHVPERVTLEDDSAGDAAKALWYAQPAGPKYGMHPFYLINAQTCGVLQWDSGGAAQEKEAVLRPFAPNLDINLWDLRYPFILCLSYQPNWDLRAFGDRRVRVASYRGRDTELRWSPSNVSRVL</sequence>
<dbReference type="SMART" id="SM00457">
    <property type="entry name" value="MACPF"/>
    <property type="match status" value="1"/>
</dbReference>
<comment type="caution">
    <text evidence="2">The sequence shown here is derived from an EMBL/GenBank/DDBJ whole genome shotgun (WGS) entry which is preliminary data.</text>
</comment>
<dbReference type="OrthoDB" id="9124642at2"/>
<dbReference type="EMBL" id="JZXC01000042">
    <property type="protein sequence ID" value="KKA04352.1"/>
    <property type="molecule type" value="Genomic_DNA"/>
</dbReference>
<dbReference type="GO" id="GO:0051607">
    <property type="term" value="P:defense response to virus"/>
    <property type="evidence" value="ECO:0007669"/>
    <property type="project" value="TreeGrafter"/>
</dbReference>
<dbReference type="InterPro" id="IPR020864">
    <property type="entry name" value="MACPF"/>
</dbReference>
<dbReference type="PANTHER" id="PTHR46096">
    <property type="entry name" value="PERFORIN-1"/>
    <property type="match status" value="1"/>
</dbReference>
<evidence type="ECO:0000313" key="2">
    <source>
        <dbReference type="EMBL" id="KKA04352.1"/>
    </source>
</evidence>
<feature type="domain" description="MACPF" evidence="1">
    <location>
        <begin position="1"/>
        <end position="303"/>
    </location>
</feature>
<dbReference type="AlphaFoldDB" id="A0A0F4XE91"/>
<evidence type="ECO:0000259" key="1">
    <source>
        <dbReference type="PROSITE" id="PS51412"/>
    </source>
</evidence>